<evidence type="ECO:0000256" key="3">
    <source>
        <dbReference type="RuleBase" id="RU004046"/>
    </source>
</evidence>
<dbReference type="PATRIC" id="fig|13690.10.peg.1960"/>
<evidence type="ECO:0000313" key="5">
    <source>
        <dbReference type="Proteomes" id="UP000028534"/>
    </source>
</evidence>
<dbReference type="GO" id="GO:0004340">
    <property type="term" value="F:glucokinase activity"/>
    <property type="evidence" value="ECO:0007669"/>
    <property type="project" value="InterPro"/>
</dbReference>
<dbReference type="eggNOG" id="COG0837">
    <property type="taxonomic scope" value="Bacteria"/>
</dbReference>
<dbReference type="Gene3D" id="3.30.420.40">
    <property type="match status" value="1"/>
</dbReference>
<dbReference type="EMBL" id="JGVR01000009">
    <property type="protein sequence ID" value="KEZ19386.1"/>
    <property type="molecule type" value="Genomic_DNA"/>
</dbReference>
<dbReference type="GO" id="GO:0005524">
    <property type="term" value="F:ATP binding"/>
    <property type="evidence" value="ECO:0007669"/>
    <property type="project" value="InterPro"/>
</dbReference>
<dbReference type="PANTHER" id="PTHR47690:SF1">
    <property type="entry name" value="GLUCOKINASE"/>
    <property type="match status" value="1"/>
</dbReference>
<proteinExistence type="inferred from homology"/>
<organism evidence="4 5">
    <name type="scientific">Sphingobium yanoikuyae</name>
    <name type="common">Sphingomonas yanoikuyae</name>
    <dbReference type="NCBI Taxonomy" id="13690"/>
    <lineage>
        <taxon>Bacteria</taxon>
        <taxon>Pseudomonadati</taxon>
        <taxon>Pseudomonadota</taxon>
        <taxon>Alphaproteobacteria</taxon>
        <taxon>Sphingomonadales</taxon>
        <taxon>Sphingomonadaceae</taxon>
        <taxon>Sphingobium</taxon>
    </lineage>
</organism>
<dbReference type="NCBIfam" id="NF009073">
    <property type="entry name" value="PRK12408.1"/>
    <property type="match status" value="1"/>
</dbReference>
<dbReference type="SUPFAM" id="SSF53067">
    <property type="entry name" value="Actin-like ATPase domain"/>
    <property type="match status" value="1"/>
</dbReference>
<accession>A0A084EN44</accession>
<dbReference type="Proteomes" id="UP000028534">
    <property type="component" value="Unassembled WGS sequence"/>
</dbReference>
<protein>
    <submittedName>
        <fullName evidence="4">Glucokinase</fullName>
    </submittedName>
</protein>
<dbReference type="GO" id="GO:0006096">
    <property type="term" value="P:glycolytic process"/>
    <property type="evidence" value="ECO:0007669"/>
    <property type="project" value="InterPro"/>
</dbReference>
<comment type="caution">
    <text evidence="4">The sequence shown here is derived from an EMBL/GenBank/DDBJ whole genome shotgun (WGS) entry which is preliminary data.</text>
</comment>
<dbReference type="GO" id="GO:0005536">
    <property type="term" value="F:D-glucose binding"/>
    <property type="evidence" value="ECO:0007669"/>
    <property type="project" value="InterPro"/>
</dbReference>
<dbReference type="STRING" id="13690.AX777_14560"/>
<dbReference type="Pfam" id="PF02685">
    <property type="entry name" value="Glucokinase"/>
    <property type="match status" value="1"/>
</dbReference>
<dbReference type="InterPro" id="IPR050201">
    <property type="entry name" value="Bacterial_glucokinase"/>
</dbReference>
<dbReference type="RefSeq" id="WP_037518956.1">
    <property type="nucleotide sequence ID" value="NZ_JGVR01000009.1"/>
</dbReference>
<comment type="similarity">
    <text evidence="3">Belongs to the bacterial glucokinase family.</text>
</comment>
<dbReference type="PANTHER" id="PTHR47690">
    <property type="entry name" value="GLUCOKINASE"/>
    <property type="match status" value="1"/>
</dbReference>
<dbReference type="Gene3D" id="3.40.367.20">
    <property type="match status" value="1"/>
</dbReference>
<dbReference type="NCBIfam" id="TIGR00749">
    <property type="entry name" value="glk"/>
    <property type="match status" value="1"/>
</dbReference>
<evidence type="ECO:0000313" key="4">
    <source>
        <dbReference type="EMBL" id="KEZ19386.1"/>
    </source>
</evidence>
<name>A0A084EN44_SPHYA</name>
<gene>
    <name evidence="4" type="ORF">CP98_01907</name>
</gene>
<reference evidence="4 5" key="1">
    <citation type="submission" date="2014-03" db="EMBL/GenBank/DDBJ databases">
        <title>Genome sequence of Sphingobium yanoikuyae B1.</title>
        <authorList>
            <person name="Gan H.M."/>
            <person name="Gan H.Y."/>
            <person name="Savka M.A."/>
        </authorList>
    </citation>
    <scope>NUCLEOTIDE SEQUENCE [LARGE SCALE GENOMIC DNA]</scope>
    <source>
        <strain evidence="4 5">B1</strain>
    </source>
</reference>
<keyword evidence="1" id="KW-0808">Transferase</keyword>
<dbReference type="InterPro" id="IPR043129">
    <property type="entry name" value="ATPase_NBD"/>
</dbReference>
<evidence type="ECO:0000256" key="1">
    <source>
        <dbReference type="ARBA" id="ARBA00022679"/>
    </source>
</evidence>
<evidence type="ECO:0000256" key="2">
    <source>
        <dbReference type="ARBA" id="ARBA00022777"/>
    </source>
</evidence>
<dbReference type="InterPro" id="IPR003836">
    <property type="entry name" value="Glucokinase"/>
</dbReference>
<dbReference type="GO" id="GO:0005829">
    <property type="term" value="C:cytosol"/>
    <property type="evidence" value="ECO:0007669"/>
    <property type="project" value="TreeGrafter"/>
</dbReference>
<sequence>MTDIIAADIGGTNARFTRASLDGKGVPTLGTVRKYKVADYPSLQACWGAFVEDESKDSDTPLPDAASIAFATAIGREVIKLTNSNWVIRADTLAEDLGLRTVRLVNDFEAVAHAVSRLPDENLPLLFGEDRPFPRDGGVTVVGPGTGLGVAMIAYDDGHPHVIATEGGHLDFAPLDQIEVKILDYLRDKFLRVSTERIVSGPGLNYIYKALATIGHDRVMLMEDPELWQAALDGSDEFARRALDRFCLCYGSVAGDLALAHGPHAVVLAGGLTQRMKDFLEQSGFHARFKAKGRFESLMATVPIRCAIHEEIGLFGAAAAFREKNA</sequence>
<keyword evidence="2 4" id="KW-0418">Kinase</keyword>
<dbReference type="AlphaFoldDB" id="A0A084EN44"/>
<dbReference type="CDD" id="cd24008">
    <property type="entry name" value="ASKHA_NBD_GLK"/>
    <property type="match status" value="1"/>
</dbReference>